<feature type="repeat" description="WD" evidence="5">
    <location>
        <begin position="1932"/>
        <end position="1972"/>
    </location>
</feature>
<gene>
    <name evidence="9" type="ORF">LOC71_15525</name>
</gene>
<evidence type="ECO:0000256" key="5">
    <source>
        <dbReference type="PROSITE-ProRule" id="PRU00221"/>
    </source>
</evidence>
<dbReference type="Gene3D" id="3.30.200.20">
    <property type="entry name" value="Phosphorylase Kinase, domain 1"/>
    <property type="match status" value="1"/>
</dbReference>
<protein>
    <submittedName>
        <fullName evidence="9">Protein kinase</fullName>
    </submittedName>
</protein>
<evidence type="ECO:0000259" key="8">
    <source>
        <dbReference type="PROSITE" id="PS50011"/>
    </source>
</evidence>
<evidence type="ECO:0000256" key="1">
    <source>
        <dbReference type="ARBA" id="ARBA00022574"/>
    </source>
</evidence>
<dbReference type="InterPro" id="IPR017441">
    <property type="entry name" value="Protein_kinase_ATP_BS"/>
</dbReference>
<dbReference type="PROSITE" id="PS50011">
    <property type="entry name" value="PROTEIN_KINASE_DOM"/>
    <property type="match status" value="1"/>
</dbReference>
<evidence type="ECO:0000256" key="3">
    <source>
        <dbReference type="ARBA" id="ARBA00022741"/>
    </source>
</evidence>
<keyword evidence="10" id="KW-1185">Reference proteome</keyword>
<feature type="repeat" description="WD" evidence="5">
    <location>
        <begin position="1369"/>
        <end position="1410"/>
    </location>
</feature>
<feature type="repeat" description="WD" evidence="5">
    <location>
        <begin position="1459"/>
        <end position="1500"/>
    </location>
</feature>
<dbReference type="PROSITE" id="PS00108">
    <property type="entry name" value="PROTEIN_KINASE_ST"/>
    <property type="match status" value="1"/>
</dbReference>
<dbReference type="InterPro" id="IPR001680">
    <property type="entry name" value="WD40_rpt"/>
</dbReference>
<dbReference type="PROSITE" id="PS00678">
    <property type="entry name" value="WD_REPEATS_1"/>
    <property type="match status" value="1"/>
</dbReference>
<dbReference type="InterPro" id="IPR011047">
    <property type="entry name" value="Quinoprotein_ADH-like_sf"/>
</dbReference>
<reference evidence="9" key="1">
    <citation type="submission" date="2021-11" db="EMBL/GenBank/DDBJ databases">
        <title>Genome sequence.</title>
        <authorList>
            <person name="Sun Q."/>
        </authorList>
    </citation>
    <scope>NUCLEOTIDE SEQUENCE</scope>
    <source>
        <strain evidence="9">JC740</strain>
    </source>
</reference>
<feature type="repeat" description="WD" evidence="5">
    <location>
        <begin position="1239"/>
        <end position="1281"/>
    </location>
</feature>
<dbReference type="SUPFAM" id="SSF50998">
    <property type="entry name" value="Quinoprotein alcohol dehydrogenase-like"/>
    <property type="match status" value="2"/>
</dbReference>
<name>A0ABS8NJH7_9BACT</name>
<dbReference type="GO" id="GO:0016301">
    <property type="term" value="F:kinase activity"/>
    <property type="evidence" value="ECO:0007669"/>
    <property type="project" value="UniProtKB-KW"/>
</dbReference>
<dbReference type="InterPro" id="IPR011009">
    <property type="entry name" value="Kinase-like_dom_sf"/>
</dbReference>
<feature type="binding site" evidence="6">
    <location>
        <position position="337"/>
    </location>
    <ligand>
        <name>ATP</name>
        <dbReference type="ChEBI" id="CHEBI:30616"/>
    </ligand>
</feature>
<keyword evidence="9" id="KW-0808">Transferase</keyword>
<keyword evidence="4 6" id="KW-0067">ATP-binding</keyword>
<keyword evidence="1 5" id="KW-0853">WD repeat</keyword>
<evidence type="ECO:0000313" key="10">
    <source>
        <dbReference type="Proteomes" id="UP001430306"/>
    </source>
</evidence>
<dbReference type="Pfam" id="PF00069">
    <property type="entry name" value="Pkinase"/>
    <property type="match status" value="1"/>
</dbReference>
<feature type="repeat" description="WD" evidence="5">
    <location>
        <begin position="1880"/>
        <end position="1912"/>
    </location>
</feature>
<feature type="compositionally biased region" description="Acidic residues" evidence="7">
    <location>
        <begin position="48"/>
        <end position="59"/>
    </location>
</feature>
<dbReference type="PROSITE" id="PS50082">
    <property type="entry name" value="WD_REPEATS_2"/>
    <property type="match status" value="7"/>
</dbReference>
<dbReference type="Gene3D" id="2.130.10.10">
    <property type="entry name" value="YVTN repeat-like/Quinoprotein amine dehydrogenase"/>
    <property type="match status" value="6"/>
</dbReference>
<evidence type="ECO:0000256" key="2">
    <source>
        <dbReference type="ARBA" id="ARBA00022737"/>
    </source>
</evidence>
<proteinExistence type="predicted"/>
<dbReference type="SUPFAM" id="SSF50956">
    <property type="entry name" value="Thermostable phytase (3-phytase)"/>
    <property type="match status" value="1"/>
</dbReference>
<feature type="compositionally biased region" description="Basic and acidic residues" evidence="7">
    <location>
        <begin position="797"/>
        <end position="807"/>
    </location>
</feature>
<accession>A0ABS8NJH7</accession>
<dbReference type="PROSITE" id="PS50294">
    <property type="entry name" value="WD_REPEATS_REGION"/>
    <property type="match status" value="4"/>
</dbReference>
<dbReference type="EMBL" id="JAJKFW010000025">
    <property type="protein sequence ID" value="MCC9643695.1"/>
    <property type="molecule type" value="Genomic_DNA"/>
</dbReference>
<organism evidence="9 10">
    <name type="scientific">Rhodopirellula halodulae</name>
    <dbReference type="NCBI Taxonomy" id="2894198"/>
    <lineage>
        <taxon>Bacteria</taxon>
        <taxon>Pseudomonadati</taxon>
        <taxon>Planctomycetota</taxon>
        <taxon>Planctomycetia</taxon>
        <taxon>Pirellulales</taxon>
        <taxon>Pirellulaceae</taxon>
        <taxon>Rhodopirellula</taxon>
    </lineage>
</organism>
<dbReference type="CDD" id="cd14014">
    <property type="entry name" value="STKc_PknB_like"/>
    <property type="match status" value="1"/>
</dbReference>
<dbReference type="InterPro" id="IPR015943">
    <property type="entry name" value="WD40/YVTN_repeat-like_dom_sf"/>
</dbReference>
<dbReference type="InterPro" id="IPR050349">
    <property type="entry name" value="WD_LIS1/nudF_dynein_reg"/>
</dbReference>
<feature type="repeat" description="WD" evidence="5">
    <location>
        <begin position="1737"/>
        <end position="1779"/>
    </location>
</feature>
<evidence type="ECO:0000313" key="9">
    <source>
        <dbReference type="EMBL" id="MCC9643695.1"/>
    </source>
</evidence>
<evidence type="ECO:0000256" key="7">
    <source>
        <dbReference type="SAM" id="MobiDB-lite"/>
    </source>
</evidence>
<comment type="caution">
    <text evidence="9">The sequence shown here is derived from an EMBL/GenBank/DDBJ whole genome shotgun (WGS) entry which is preliminary data.</text>
</comment>
<dbReference type="InterPro" id="IPR008271">
    <property type="entry name" value="Ser/Thr_kinase_AS"/>
</dbReference>
<dbReference type="Pfam" id="PF00400">
    <property type="entry name" value="WD40"/>
    <property type="match status" value="7"/>
</dbReference>
<keyword evidence="9" id="KW-0418">Kinase</keyword>
<feature type="region of interest" description="Disordered" evidence="7">
    <location>
        <begin position="779"/>
        <end position="811"/>
    </location>
</feature>
<dbReference type="SUPFAM" id="SSF56112">
    <property type="entry name" value="Protein kinase-like (PK-like)"/>
    <property type="match status" value="1"/>
</dbReference>
<dbReference type="Proteomes" id="UP001430306">
    <property type="component" value="Unassembled WGS sequence"/>
</dbReference>
<feature type="domain" description="Protein kinase" evidence="8">
    <location>
        <begin position="308"/>
        <end position="583"/>
    </location>
</feature>
<dbReference type="SMART" id="SM00320">
    <property type="entry name" value="WD40"/>
    <property type="match status" value="16"/>
</dbReference>
<evidence type="ECO:0000256" key="4">
    <source>
        <dbReference type="ARBA" id="ARBA00022840"/>
    </source>
</evidence>
<feature type="compositionally biased region" description="Basic and acidic residues" evidence="7">
    <location>
        <begin position="65"/>
        <end position="74"/>
    </location>
</feature>
<dbReference type="SMART" id="SM00220">
    <property type="entry name" value="S_TKc"/>
    <property type="match status" value="1"/>
</dbReference>
<feature type="region of interest" description="Disordered" evidence="7">
    <location>
        <begin position="1"/>
        <end position="88"/>
    </location>
</feature>
<evidence type="ECO:0000256" key="6">
    <source>
        <dbReference type="PROSITE-ProRule" id="PRU10141"/>
    </source>
</evidence>
<keyword evidence="3 6" id="KW-0547">Nucleotide-binding</keyword>
<dbReference type="InterPro" id="IPR019775">
    <property type="entry name" value="WD40_repeat_CS"/>
</dbReference>
<sequence>MANDDELEKDPSSLDESATENRFDLDETVEETGDLHEESGGRMSETIQQDDLDATVEEDAVAKGTESDPNRTLEETDATVLEDGFDPDATALDLDQTVREDSPPSGSDEDPNATVVETEQTINDPDATLVELDQTVDASHATVADANLTVRDDTLLGETLDPDATVIENEGTVFDGGTVLEGDADLEDGTVLEEDATLLEDEGTVLQDDATVIDETIVTGDGIAADATIGTNDGTVLTDANISQTINPRELSEEDVSYWSKLSQEFHTGADAANTFSAFESAVVGSALPLRGRQVTTPQQSETEASDYRLVRLLGEGGMGNVFVARQGSLDRLIAVKIIKPLDDQKREKLQQQGRLKDTENSRRQQFLTEAVITGDLDHPNIVPIHDVAVTGENTLFYAMKRVVGTPWNKVIQEKSRDENLEILIKVADAIAFAHTRGIIHRDIKPENVMLGDFGVVMVMDWGIALATPQFEKLNSITPAKGLGGTPSFMSPEMATGPLESIGPASDVYLLGATLFMIVTGKAPHHAKNVRDCLRAVANNEIRDVDSRYEGELLRIARKAMATRPEDRYASVPEFQDAIREYRSHSESIALASRAADDLASAEETLAYTSFSRATFGFEEALHLWDGNQKAREGIANARLAHAEAAYGNKDFDLGLSLLKPKGELLHSTPEHQSLAEKLELAIQDRKKRESRFTLLKRAAAAMLLFIFVGGAFALVTINAKERKATRLAEEVTAEYERAEAEKNRAEENLSQANANLKLAEEKEQEANANAKLAAENEATANENARKAKLNAAEARQNAEEAKRNEAKAIANGKLAERNAIEAERNADEAKQNAEAARLAQAEAEYESYVSRVGLAKARVDRNEFADARRILEELIAEHRAKHPQQSLPWELRWLQATANQAAEVVRLPRVASMLALSTTKQPSDVVSGQLIEPEHFGVLVDENGGVSTVQVKGSRIDVSAMDWKHPESSLVTSAAVMSSGERIVLGTLDGKIELWSRDLSQRLQSLPSHDGPVNDLVCAGDRHLLSASSDRTVRVWRYDPDRSTIDPRFTPHWHVGPVEQVDGAVNADELWFASAVNEAGRGRVDVWKAELDSTEPAIRQGRFAKHESEVSAIAVWFEAGDDEEVPMLASGDTAGKVWSWNASDLKESDPTRTIQNAVQSLTSRQETTTASSQQRLGVTKKAEMETPVVHTGGVRDIRYDEASGQLVSAGNDYLAKVWRSVDGGDHPTMGRWECERVLRGHGGAVRSAVLLPGTTGDVLSLGDDPSLRYWDAATGSLDTDQAPQASSDFISRVDAEFVNESGDEDPLRAIAHDDEIWSARFSSDGQRVVTSSRDHTARILTIDPHRNGFLEQLTITPNEEDSVQDSLVEGTAFGAMSMRVDPLHRRLFLGNADAIVRLWDLDRGTEIGTLRGTGLNDVLALSEDGKWIATGASSPDADVLVWELDAGATASPRLRYQWKGHEESVAALAISSDNRWLFSGDRAGRGRIWDLRTGEPHGDPIDDLLGSRINAAAFASDGQSLWIGSDNQSLMRWDLESQRWDERLSGEGAINSIVLSPSGDQAITIEESQRVDSVETQVVWWDLAEDRRQSLVKQVVQKGDTNAYGGRPLLNSVSWDDEAKRLRVAVTPVGEDLARVETFDLSGDVGSAKRIAAFELPGQLGACGAVSSLPNERFLTMHGNSAFLWDEATQSHRMSYRAHGAVTRAAFASHDQRVITASRSVKIWNATTGKTVGKLESPHEGTIRAVALVPTHGFRFVTGGDDSAIRVWNFDESNGKFQQVRQWQDPLLAGGITSLDVSPDAKTVLATTHRGTAALLDLESDEQTVLLADPSVGKLNVGRFSKDGQWVVVGGDDKVARLWRMPSRENDAGQSGVNTPIEFVGHAEPIVDAVVQLNPIRILTASRDRSVRVWDPAIAEGSSENKSRGRVLLELRDEGGPLSAMDLTSDGDLLVTASEDGSVRLWPATSADSPN</sequence>
<dbReference type="RefSeq" id="WP_230274652.1">
    <property type="nucleotide sequence ID" value="NZ_JAJKFW010000025.1"/>
</dbReference>
<dbReference type="PANTHER" id="PTHR44129">
    <property type="entry name" value="WD REPEAT-CONTAINING PROTEIN POP1"/>
    <property type="match status" value="1"/>
</dbReference>
<dbReference type="PROSITE" id="PS00107">
    <property type="entry name" value="PROTEIN_KINASE_ATP"/>
    <property type="match status" value="1"/>
</dbReference>
<dbReference type="InterPro" id="IPR000719">
    <property type="entry name" value="Prot_kinase_dom"/>
</dbReference>
<keyword evidence="2" id="KW-0677">Repeat</keyword>
<dbReference type="CDD" id="cd06503">
    <property type="entry name" value="ATP-synt_Fo_b"/>
    <property type="match status" value="1"/>
</dbReference>
<dbReference type="Gene3D" id="1.10.510.10">
    <property type="entry name" value="Transferase(Phosphotransferase) domain 1"/>
    <property type="match status" value="1"/>
</dbReference>
<feature type="repeat" description="WD" evidence="5">
    <location>
        <begin position="1007"/>
        <end position="1047"/>
    </location>
</feature>
<dbReference type="PROSITE" id="PS50890">
    <property type="entry name" value="PUA"/>
    <property type="match status" value="1"/>
</dbReference>